<name>A8WLY2_CAEBR</name>
<organism evidence="2 3">
    <name type="scientific">Caenorhabditis briggsae</name>
    <dbReference type="NCBI Taxonomy" id="6238"/>
    <lineage>
        <taxon>Eukaryota</taxon>
        <taxon>Metazoa</taxon>
        <taxon>Ecdysozoa</taxon>
        <taxon>Nematoda</taxon>
        <taxon>Chromadorea</taxon>
        <taxon>Rhabditida</taxon>
        <taxon>Rhabditina</taxon>
        <taxon>Rhabditomorpha</taxon>
        <taxon>Rhabditoidea</taxon>
        <taxon>Rhabditidae</taxon>
        <taxon>Peloderinae</taxon>
        <taxon>Caenorhabditis</taxon>
    </lineage>
</organism>
<dbReference type="KEGG" id="cbr:CBG_21132"/>
<dbReference type="KEGG" id="cbr:CBG_25003"/>
<dbReference type="RefSeq" id="XP_002642750.2">
    <property type="nucleotide sequence ID" value="XM_002642704.2"/>
</dbReference>
<dbReference type="GeneID" id="8590658"/>
<feature type="compositionally biased region" description="Polar residues" evidence="1">
    <location>
        <begin position="53"/>
        <end position="66"/>
    </location>
</feature>
<keyword evidence="3" id="KW-1185">Reference proteome</keyword>
<proteinExistence type="predicted"/>
<accession>A8WLY2</accession>
<feature type="compositionally biased region" description="Polar residues" evidence="1">
    <location>
        <begin position="1"/>
        <end position="24"/>
    </location>
</feature>
<sequence length="77" mass="8455">MATTRPTTAVSSSSSGKLRSQIGQTKRRISEHLLDKVPGTDSINGYNAEDTYDSLQKSPESQNLRISESKNLRISES</sequence>
<dbReference type="Proteomes" id="UP000008549">
    <property type="component" value="Unassembled WGS sequence"/>
</dbReference>
<dbReference type="EMBL" id="HE601415">
    <property type="protein sequence ID" value="CAP21481.1"/>
    <property type="molecule type" value="Genomic_DNA"/>
</dbReference>
<feature type="compositionally biased region" description="Basic and acidic residues" evidence="1">
    <location>
        <begin position="67"/>
        <end position="77"/>
    </location>
</feature>
<dbReference type="RefSeq" id="XP_002648652.1">
    <property type="nucleotide sequence ID" value="XM_002648606.1"/>
</dbReference>
<gene>
    <name evidence="2" type="ORF">CBG25003</name>
    <name evidence="2" type="ORF">CBG_25003</name>
</gene>
<evidence type="ECO:0000256" key="1">
    <source>
        <dbReference type="SAM" id="MobiDB-lite"/>
    </source>
</evidence>
<feature type="region of interest" description="Disordered" evidence="1">
    <location>
        <begin position="1"/>
        <end position="77"/>
    </location>
</feature>
<reference evidence="2 3" key="1">
    <citation type="journal article" date="2003" name="PLoS Biol.">
        <title>The genome sequence of Caenorhabditis briggsae: a platform for comparative genomics.</title>
        <authorList>
            <person name="Stein L.D."/>
            <person name="Bao Z."/>
            <person name="Blasiar D."/>
            <person name="Blumenthal T."/>
            <person name="Brent M.R."/>
            <person name="Chen N."/>
            <person name="Chinwalla A."/>
            <person name="Clarke L."/>
            <person name="Clee C."/>
            <person name="Coghlan A."/>
            <person name="Coulson A."/>
            <person name="D'Eustachio P."/>
            <person name="Fitch D.H."/>
            <person name="Fulton L.A."/>
            <person name="Fulton R.E."/>
            <person name="Griffiths-Jones S."/>
            <person name="Harris T.W."/>
            <person name="Hillier L.W."/>
            <person name="Kamath R."/>
            <person name="Kuwabara P.E."/>
            <person name="Mardis E.R."/>
            <person name="Marra M.A."/>
            <person name="Miner T.L."/>
            <person name="Minx P."/>
            <person name="Mullikin J.C."/>
            <person name="Plumb R.W."/>
            <person name="Rogers J."/>
            <person name="Schein J.E."/>
            <person name="Sohrmann M."/>
            <person name="Spieth J."/>
            <person name="Stajich J.E."/>
            <person name="Wei C."/>
            <person name="Willey D."/>
            <person name="Wilson R.K."/>
            <person name="Durbin R."/>
            <person name="Waterston R.H."/>
        </authorList>
    </citation>
    <scope>NUCLEOTIDE SEQUENCE [LARGE SCALE GENOMIC DNA]</scope>
    <source>
        <strain evidence="2 3">AF16</strain>
    </source>
</reference>
<reference evidence="2 3" key="2">
    <citation type="journal article" date="2011" name="PLoS Genet.">
        <title>Caenorhabditis briggsae recombinant inbred line genotypes reveal inter-strain incompatibility and the evolution of recombination.</title>
        <authorList>
            <person name="Ross J.A."/>
            <person name="Koboldt D.C."/>
            <person name="Staisch J.E."/>
            <person name="Chamberlin H.M."/>
            <person name="Gupta B.P."/>
            <person name="Miller R.D."/>
            <person name="Baird S.E."/>
            <person name="Haag E.S."/>
        </authorList>
    </citation>
    <scope>NUCLEOTIDE SEQUENCE [LARGE SCALE GENOMIC DNA]</scope>
    <source>
        <strain evidence="2 3">AF16</strain>
    </source>
</reference>
<protein>
    <submittedName>
        <fullName evidence="2">Protein CBG25003</fullName>
    </submittedName>
</protein>
<dbReference type="CTD" id="8590658"/>
<dbReference type="AlphaFoldDB" id="A8WLY2"/>
<dbReference type="HOGENOM" id="CLU_2640321_0_0_1"/>
<evidence type="ECO:0000313" key="2">
    <source>
        <dbReference type="EMBL" id="CAP21481.1"/>
    </source>
</evidence>
<evidence type="ECO:0000313" key="3">
    <source>
        <dbReference type="Proteomes" id="UP000008549"/>
    </source>
</evidence>